<organism evidence="4 5">
    <name type="scientific">Variovorax ureilyticus</name>
    <dbReference type="NCBI Taxonomy" id="1836198"/>
    <lineage>
        <taxon>Bacteria</taxon>
        <taxon>Pseudomonadati</taxon>
        <taxon>Pseudomonadota</taxon>
        <taxon>Betaproteobacteria</taxon>
        <taxon>Burkholderiales</taxon>
        <taxon>Comamonadaceae</taxon>
        <taxon>Variovorax</taxon>
    </lineage>
</organism>
<dbReference type="RefSeq" id="WP_340356310.1">
    <property type="nucleotide sequence ID" value="NZ_JBBKZU010000003.1"/>
</dbReference>
<accession>A0ABU8VCE9</accession>
<feature type="region of interest" description="Disordered" evidence="1">
    <location>
        <begin position="71"/>
        <end position="93"/>
    </location>
</feature>
<feature type="chain" id="PRO_5047063757" evidence="2">
    <location>
        <begin position="23"/>
        <end position="93"/>
    </location>
</feature>
<feature type="compositionally biased region" description="Low complexity" evidence="1">
    <location>
        <begin position="79"/>
        <end position="93"/>
    </location>
</feature>
<evidence type="ECO:0000313" key="5">
    <source>
        <dbReference type="Proteomes" id="UP001365846"/>
    </source>
</evidence>
<dbReference type="EMBL" id="JBBKZU010000003">
    <property type="protein sequence ID" value="MEJ8810991.1"/>
    <property type="molecule type" value="Genomic_DNA"/>
</dbReference>
<proteinExistence type="predicted"/>
<keyword evidence="2" id="KW-0732">Signal</keyword>
<feature type="domain" description="Porin" evidence="3">
    <location>
        <begin position="9"/>
        <end position="57"/>
    </location>
</feature>
<feature type="signal peptide" evidence="2">
    <location>
        <begin position="1"/>
        <end position="22"/>
    </location>
</feature>
<protein>
    <submittedName>
        <fullName evidence="4">Porin</fullName>
    </submittedName>
</protein>
<dbReference type="Pfam" id="PF13609">
    <property type="entry name" value="Porin_4"/>
    <property type="match status" value="1"/>
</dbReference>
<sequence length="93" mass="9858">MHSTKMVTATCAAAGICGTAMAQSEVSVYGRMNLSLEHQKTNGTTSDRMQDNASRFGCSVGSAPFDWATRTCSERATRSPRSATARPAASPLR</sequence>
<dbReference type="Gene3D" id="2.40.160.10">
    <property type="entry name" value="Porin"/>
    <property type="match status" value="1"/>
</dbReference>
<dbReference type="InterPro" id="IPR033900">
    <property type="entry name" value="Gram_neg_porin_domain"/>
</dbReference>
<evidence type="ECO:0000256" key="2">
    <source>
        <dbReference type="SAM" id="SignalP"/>
    </source>
</evidence>
<name>A0ABU8VCE9_9BURK</name>
<evidence type="ECO:0000313" key="4">
    <source>
        <dbReference type="EMBL" id="MEJ8810991.1"/>
    </source>
</evidence>
<evidence type="ECO:0000259" key="3">
    <source>
        <dbReference type="Pfam" id="PF13609"/>
    </source>
</evidence>
<dbReference type="InterPro" id="IPR023614">
    <property type="entry name" value="Porin_dom_sf"/>
</dbReference>
<comment type="caution">
    <text evidence="4">The sequence shown here is derived from an EMBL/GenBank/DDBJ whole genome shotgun (WGS) entry which is preliminary data.</text>
</comment>
<evidence type="ECO:0000256" key="1">
    <source>
        <dbReference type="SAM" id="MobiDB-lite"/>
    </source>
</evidence>
<dbReference type="Proteomes" id="UP001365846">
    <property type="component" value="Unassembled WGS sequence"/>
</dbReference>
<gene>
    <name evidence="4" type="ORF">WKW77_07915</name>
</gene>
<keyword evidence="5" id="KW-1185">Reference proteome</keyword>
<reference evidence="4 5" key="1">
    <citation type="submission" date="2024-03" db="EMBL/GenBank/DDBJ databases">
        <title>Novel species of the genus Variovorax.</title>
        <authorList>
            <person name="Liu Q."/>
            <person name="Xin Y.-H."/>
        </authorList>
    </citation>
    <scope>NUCLEOTIDE SEQUENCE [LARGE SCALE GENOMIC DNA]</scope>
    <source>
        <strain evidence="4 5">KACC 18899</strain>
    </source>
</reference>
<dbReference type="SUPFAM" id="SSF56935">
    <property type="entry name" value="Porins"/>
    <property type="match status" value="1"/>
</dbReference>